<reference evidence="4 6" key="3">
    <citation type="journal article" date="2014" name="PLoS Genet.">
        <title>Phylogenetically driven sequencing of extremely halophilic archaea reveals strategies for static and dynamic osmo-response.</title>
        <authorList>
            <person name="Becker E.A."/>
            <person name="Seitzer P.M."/>
            <person name="Tritt A."/>
            <person name="Larsen D."/>
            <person name="Krusor M."/>
            <person name="Yao A.I."/>
            <person name="Wu D."/>
            <person name="Madern D."/>
            <person name="Eisen J.A."/>
            <person name="Darling A.E."/>
            <person name="Facciotti M.T."/>
        </authorList>
    </citation>
    <scope>NUCLEOTIDE SEQUENCE [LARGE SCALE GENOMIC DNA]</scope>
    <source>
        <strain evidence="6">ATCC 43099 / DSM 3394 / CCM 3739 / CIP 104546 / IAM 13178 / JCM 8861 / NBRC 102185 / NCIMB 2190 / MS3</strain>
        <strain evidence="4">MS-3</strain>
    </source>
</reference>
<dbReference type="EC" id="3.1.26.5" evidence="2"/>
<dbReference type="InterPro" id="IPR002759">
    <property type="entry name" value="Pop5/Rpp14/Rnp2-like"/>
</dbReference>
<dbReference type="GO" id="GO:0001682">
    <property type="term" value="P:tRNA 5'-leader removal"/>
    <property type="evidence" value="ECO:0007669"/>
    <property type="project" value="UniProtKB-UniRule"/>
</dbReference>
<dbReference type="Proteomes" id="UP000001879">
    <property type="component" value="Chromosome"/>
</dbReference>
<dbReference type="eggNOG" id="arCOG01365">
    <property type="taxonomic scope" value="Archaea"/>
</dbReference>
<keyword evidence="1 2" id="KW-0819">tRNA processing</keyword>
<dbReference type="GO" id="GO:0005737">
    <property type="term" value="C:cytoplasm"/>
    <property type="evidence" value="ECO:0007669"/>
    <property type="project" value="UniProtKB-SubCell"/>
</dbReference>
<name>D3SSL7_NATMM</name>
<dbReference type="SUPFAM" id="SSF160350">
    <property type="entry name" value="Rnp2-like"/>
    <property type="match status" value="1"/>
</dbReference>
<organism evidence="3 5">
    <name type="scientific">Natrialba magadii (strain ATCC 43099 / DSM 3394 / CCM 3739 / CIP 104546 / IAM 13178 / JCM 8861 / NBRC 102185 / NCIMB 2190 / MS3)</name>
    <name type="common">Natronobacterium magadii</name>
    <dbReference type="NCBI Taxonomy" id="547559"/>
    <lineage>
        <taxon>Archaea</taxon>
        <taxon>Methanobacteriati</taxon>
        <taxon>Methanobacteriota</taxon>
        <taxon>Stenosarchaea group</taxon>
        <taxon>Halobacteria</taxon>
        <taxon>Halobacteriales</taxon>
        <taxon>Natrialbaceae</taxon>
        <taxon>Natrialba</taxon>
    </lineage>
</organism>
<dbReference type="Pfam" id="PF01900">
    <property type="entry name" value="RNase_P_Rpp14"/>
    <property type="match status" value="1"/>
</dbReference>
<dbReference type="OrthoDB" id="19261at2157"/>
<evidence type="ECO:0000313" key="5">
    <source>
        <dbReference type="Proteomes" id="UP000001879"/>
    </source>
</evidence>
<evidence type="ECO:0000313" key="4">
    <source>
        <dbReference type="EMBL" id="ELY28211.1"/>
    </source>
</evidence>
<dbReference type="InterPro" id="IPR038085">
    <property type="entry name" value="Rnp2-like_sf"/>
</dbReference>
<comment type="subcellular location">
    <subcellularLocation>
        <location evidence="2">Cytoplasm</location>
    </subcellularLocation>
</comment>
<dbReference type="KEGG" id="nmg:Nmag_3312"/>
<keyword evidence="2" id="KW-0963">Cytoplasm</keyword>
<reference evidence="3 5" key="2">
    <citation type="journal article" date="2012" name="BMC Genomics">
        <title>A comparative genomics perspective on the genetic content of the alkaliphilic haloarchaeon Natrialba magadii ATCC 43099T.</title>
        <authorList>
            <person name="Siddaramappa S."/>
            <person name="Challacombe J.F."/>
            <person name="Decastro R.E."/>
            <person name="Pfeiffer F."/>
            <person name="Sastre D.E."/>
            <person name="Gimenez M.I."/>
            <person name="Paggi R.A."/>
            <person name="Detter J.C."/>
            <person name="Davenport K.W."/>
            <person name="Goodwin L.A."/>
            <person name="Kyrpides N."/>
            <person name="Tapia R."/>
            <person name="Pitluck S."/>
            <person name="Lucas S."/>
            <person name="Woyke T."/>
            <person name="Maupin-Furlow J.A."/>
        </authorList>
    </citation>
    <scope>NUCLEOTIDE SEQUENCE [LARGE SCALE GENOMIC DNA]</scope>
    <source>
        <strain evidence="3">ATCC 43099</strain>
        <strain evidence="5">ATCC 43099 / DSM 3394 / CCM 3739 / CIP 104546 / IAM 13178 / JCM 8861 / NBRC 102185 / NCIMB 2190 / MS3</strain>
    </source>
</reference>
<dbReference type="EMBL" id="AOHS01000043">
    <property type="protein sequence ID" value="ELY28211.1"/>
    <property type="molecule type" value="Genomic_DNA"/>
</dbReference>
<keyword evidence="2 3" id="KW-0378">Hydrolase</keyword>
<evidence type="ECO:0000256" key="2">
    <source>
        <dbReference type="HAMAP-Rule" id="MF_00755"/>
    </source>
</evidence>
<reference evidence="3" key="4">
    <citation type="submission" date="2016-09" db="EMBL/GenBank/DDBJ databases">
        <authorList>
            <person name="Pfeiffer F."/>
        </authorList>
    </citation>
    <scope>NUCLEOTIDE SEQUENCE</scope>
    <source>
        <strain evidence="3">ATCC 43099</strain>
    </source>
</reference>
<comment type="subunit">
    <text evidence="2">Consists of a catalytic RNA component and at least 4-5 protein subunits.</text>
</comment>
<sequence>MKHLPKHLRPRWRYLAVELECWPDASIDRRAFQRECWYAGQNLLGDPGGARADLSVLQFEFDSTTGIGEALVKVRHGWSDEARAAITCIDAIGGEPVGVRVTGISGTIRAAEEKYLGRRGQDSEERHVVFGNEERVAVVRDGSVDVRLDAAFAGTTDLDYDDYDYDYDLA</sequence>
<dbReference type="STRING" id="547559.Nmag_3312"/>
<keyword evidence="5" id="KW-1185">Reference proteome</keyword>
<dbReference type="RefSeq" id="WP_004215914.1">
    <property type="nucleotide sequence ID" value="NC_013922.1"/>
</dbReference>
<dbReference type="AlphaFoldDB" id="D3SSL7"/>
<proteinExistence type="inferred from homology"/>
<evidence type="ECO:0000313" key="6">
    <source>
        <dbReference type="Proteomes" id="UP000011543"/>
    </source>
</evidence>
<dbReference type="PATRIC" id="fig|547559.17.peg.2704"/>
<dbReference type="HAMAP" id="MF_00755">
    <property type="entry name" value="RNase_P_2"/>
    <property type="match status" value="1"/>
</dbReference>
<dbReference type="EMBL" id="CP001932">
    <property type="protein sequence ID" value="ADD06862.1"/>
    <property type="molecule type" value="Genomic_DNA"/>
</dbReference>
<protein>
    <recommendedName>
        <fullName evidence="2">Ribonuclease P protein component 2</fullName>
        <shortName evidence="2">RNase P component 2</shortName>
        <ecNumber evidence="2">3.1.26.5</ecNumber>
    </recommendedName>
    <alternativeName>
        <fullName evidence="2">Pop5</fullName>
    </alternativeName>
</protein>
<dbReference type="Proteomes" id="UP000011543">
    <property type="component" value="Unassembled WGS sequence"/>
</dbReference>
<dbReference type="HOGENOM" id="CLU_137733_0_0_2"/>
<accession>D3SSL7</accession>
<keyword evidence="2" id="KW-0540">Nuclease</keyword>
<evidence type="ECO:0000256" key="1">
    <source>
        <dbReference type="ARBA" id="ARBA00022694"/>
    </source>
</evidence>
<comment type="similarity">
    <text evidence="2">Belongs to the eukaryotic/archaeal RNase P protein component 2 family.</text>
</comment>
<evidence type="ECO:0000313" key="3">
    <source>
        <dbReference type="EMBL" id="ADD06862.1"/>
    </source>
</evidence>
<keyword evidence="2" id="KW-0255">Endonuclease</keyword>
<dbReference type="GO" id="GO:0030677">
    <property type="term" value="C:ribonuclease P complex"/>
    <property type="evidence" value="ECO:0007669"/>
    <property type="project" value="UniProtKB-UniRule"/>
</dbReference>
<reference evidence="5" key="1">
    <citation type="submission" date="2010-02" db="EMBL/GenBank/DDBJ databases">
        <title>Complete sequence of chromosome of Natrialba magadii ATCC 43099.</title>
        <authorList>
            <consortium name="US DOE Joint Genome Institute"/>
            <person name="Lucas S."/>
            <person name="Copeland A."/>
            <person name="Lapidus A."/>
            <person name="Cheng J.-F."/>
            <person name="Bruce D."/>
            <person name="Goodwin L."/>
            <person name="Pitluck S."/>
            <person name="Davenport K."/>
            <person name="Saunders E."/>
            <person name="Detter J.C."/>
            <person name="Han C."/>
            <person name="Tapia R."/>
            <person name="Land M."/>
            <person name="Hauser L."/>
            <person name="Kyrpides N."/>
            <person name="Mikhailova N."/>
            <person name="De Castro R.E."/>
            <person name="Maupin-Furlow J.A."/>
            <person name="Woyke T."/>
        </authorList>
    </citation>
    <scope>NUCLEOTIDE SEQUENCE [LARGE SCALE GENOMIC DNA]</scope>
    <source>
        <strain evidence="5">ATCC 43099 / DSM 3394 / CCM 3739 / CIP 104546 / IAM 13178 / JCM 8861 / NBRC 102185 / NCIMB 2190 / MS3</strain>
    </source>
</reference>
<dbReference type="GO" id="GO:0004526">
    <property type="term" value="F:ribonuclease P activity"/>
    <property type="evidence" value="ECO:0007669"/>
    <property type="project" value="UniProtKB-UniRule"/>
</dbReference>
<dbReference type="Gene3D" id="3.30.70.3250">
    <property type="entry name" value="Ribonuclease P, Pop5 subunit"/>
    <property type="match status" value="1"/>
</dbReference>
<dbReference type="GeneID" id="8826176"/>
<comment type="catalytic activity">
    <reaction evidence="2">
        <text>Endonucleolytic cleavage of RNA, removing 5'-extranucleotides from tRNA precursor.</text>
        <dbReference type="EC" id="3.1.26.5"/>
    </reaction>
</comment>
<comment type="function">
    <text evidence="2">Part of ribonuclease P, a protein complex that generates mature tRNA molecules by cleaving their 5'-ends.</text>
</comment>
<dbReference type="PaxDb" id="547559-Nmag_3312"/>
<gene>
    <name evidence="2 3" type="primary">rnp2</name>
    <name evidence="3" type="ordered locus">Nmag_3312</name>
    <name evidence="4" type="ORF">C500_13666</name>
</gene>